<feature type="transmembrane region" description="Helical" evidence="1">
    <location>
        <begin position="41"/>
        <end position="62"/>
    </location>
</feature>
<dbReference type="Proteomes" id="UP000182725">
    <property type="component" value="Unassembled WGS sequence"/>
</dbReference>
<keyword evidence="1" id="KW-1133">Transmembrane helix</keyword>
<sequence>MTQSKTTPRPPHVLYAAAADLVLVLIFAASGRSSHSEALTAGGVFLTAWPFLVALALGWLVCRTWKAPLTIWPQGVCLWLITVAGGMALRIVSGRTAELPFVIVATVVVGLFLLGHRAVGQLIVKRSSRA</sequence>
<feature type="transmembrane region" description="Helical" evidence="1">
    <location>
        <begin position="12"/>
        <end position="29"/>
    </location>
</feature>
<dbReference type="EMBL" id="FNTV01000001">
    <property type="protein sequence ID" value="SEE50468.1"/>
    <property type="molecule type" value="Genomic_DNA"/>
</dbReference>
<evidence type="ECO:0000313" key="2">
    <source>
        <dbReference type="EMBL" id="SEE50468.1"/>
    </source>
</evidence>
<evidence type="ECO:0000313" key="3">
    <source>
        <dbReference type="Proteomes" id="UP000182725"/>
    </source>
</evidence>
<proteinExistence type="predicted"/>
<dbReference type="InterPro" id="IPR021414">
    <property type="entry name" value="DUF3054"/>
</dbReference>
<protein>
    <recommendedName>
        <fullName evidence="4">DUF3054 domain-containing protein</fullName>
    </recommendedName>
</protein>
<accession>A0A1H5JFM0</accession>
<dbReference type="Pfam" id="PF11255">
    <property type="entry name" value="DUF3054"/>
    <property type="match status" value="1"/>
</dbReference>
<evidence type="ECO:0008006" key="4">
    <source>
        <dbReference type="Google" id="ProtNLM"/>
    </source>
</evidence>
<evidence type="ECO:0000256" key="1">
    <source>
        <dbReference type="SAM" id="Phobius"/>
    </source>
</evidence>
<organism evidence="2 3">
    <name type="scientific">Arthrobacter alpinus</name>
    <dbReference type="NCBI Taxonomy" id="656366"/>
    <lineage>
        <taxon>Bacteria</taxon>
        <taxon>Bacillati</taxon>
        <taxon>Actinomycetota</taxon>
        <taxon>Actinomycetes</taxon>
        <taxon>Micrococcales</taxon>
        <taxon>Micrococcaceae</taxon>
        <taxon>Arthrobacter</taxon>
    </lineage>
</organism>
<gene>
    <name evidence="2" type="ORF">SAMN04489740_1583</name>
</gene>
<name>A0A1H5JFM0_9MICC</name>
<dbReference type="RefSeq" id="WP_074711242.1">
    <property type="nucleotide sequence ID" value="NZ_FNTV01000001.1"/>
</dbReference>
<feature type="transmembrane region" description="Helical" evidence="1">
    <location>
        <begin position="69"/>
        <end position="93"/>
    </location>
</feature>
<feature type="transmembrane region" description="Helical" evidence="1">
    <location>
        <begin position="99"/>
        <end position="119"/>
    </location>
</feature>
<keyword evidence="1" id="KW-0472">Membrane</keyword>
<reference evidence="2 3" key="1">
    <citation type="submission" date="2016-10" db="EMBL/GenBank/DDBJ databases">
        <authorList>
            <person name="de Groot N.N."/>
        </authorList>
    </citation>
    <scope>NUCLEOTIDE SEQUENCE [LARGE SCALE GENOMIC DNA]</scope>
    <source>
        <strain evidence="2 3">DSM 22274</strain>
    </source>
</reference>
<dbReference type="AlphaFoldDB" id="A0A1H5JFM0"/>
<keyword evidence="1" id="KW-0812">Transmembrane</keyword>